<name>A0ABX2RXJ5_9ACTN</name>
<keyword evidence="4" id="KW-1185">Reference proteome</keyword>
<keyword evidence="2" id="KW-1133">Transmembrane helix</keyword>
<dbReference type="Proteomes" id="UP000533017">
    <property type="component" value="Unassembled WGS sequence"/>
</dbReference>
<evidence type="ECO:0000256" key="2">
    <source>
        <dbReference type="SAM" id="Phobius"/>
    </source>
</evidence>
<feature type="region of interest" description="Disordered" evidence="1">
    <location>
        <begin position="244"/>
        <end position="448"/>
    </location>
</feature>
<keyword evidence="2" id="KW-0472">Membrane</keyword>
<evidence type="ECO:0000313" key="3">
    <source>
        <dbReference type="EMBL" id="NYH81984.1"/>
    </source>
</evidence>
<organism evidence="3 4">
    <name type="scientific">Actinopolymorpha cephalotaxi</name>
    <dbReference type="NCBI Taxonomy" id="504797"/>
    <lineage>
        <taxon>Bacteria</taxon>
        <taxon>Bacillati</taxon>
        <taxon>Actinomycetota</taxon>
        <taxon>Actinomycetes</taxon>
        <taxon>Propionibacteriales</taxon>
        <taxon>Actinopolymorphaceae</taxon>
        <taxon>Actinopolymorpha</taxon>
    </lineage>
</organism>
<proteinExistence type="predicted"/>
<evidence type="ECO:0000256" key="1">
    <source>
        <dbReference type="SAM" id="MobiDB-lite"/>
    </source>
</evidence>
<accession>A0ABX2RXJ5</accession>
<comment type="caution">
    <text evidence="3">The sequence shown here is derived from an EMBL/GenBank/DDBJ whole genome shotgun (WGS) entry which is preliminary data.</text>
</comment>
<feature type="transmembrane region" description="Helical" evidence="2">
    <location>
        <begin position="182"/>
        <end position="203"/>
    </location>
</feature>
<evidence type="ECO:0000313" key="4">
    <source>
        <dbReference type="Proteomes" id="UP000533017"/>
    </source>
</evidence>
<keyword evidence="2" id="KW-0812">Transmembrane</keyword>
<reference evidence="3 4" key="1">
    <citation type="submission" date="2020-07" db="EMBL/GenBank/DDBJ databases">
        <title>Sequencing the genomes of 1000 actinobacteria strains.</title>
        <authorList>
            <person name="Klenk H.-P."/>
        </authorList>
    </citation>
    <scope>NUCLEOTIDE SEQUENCE [LARGE SCALE GENOMIC DNA]</scope>
    <source>
        <strain evidence="3 4">DSM 45117</strain>
    </source>
</reference>
<dbReference type="EMBL" id="JACBZA010000001">
    <property type="protein sequence ID" value="NYH81984.1"/>
    <property type="molecule type" value="Genomic_DNA"/>
</dbReference>
<sequence length="448" mass="47548">MSMRVVRAVTGVLAGLLGLLGAVAGGVAAFALIGPGDMLTAGTHRLTTDGVAIATAPSLIRHYDARLVVTAEPSRRGQQVFVGVGNHIDVASYLAGSASARVVEFGFPSTMRTSPVSGAANRRVPPGRLGWWVAEESGPGARTLSWRLADGPYDIVVMNADGRPGVDVRVSAAVQFPGANRLAVVVFVAGLVLLVVAAVVLLWDRLPRVRRGGRGQARPRRRRREDDEDLLWEGREAWEENEYWAAGPSAERPVDERPSWLDSSGARDGDGAEPQPPGSADEPAPDREPDDQDLAYQDPADQAPTDPDPSGEHGSDGRRVPAGPPPGSPAPRRTRPGWESSGKGTTSGPVSPALPWRPGGTRRPAQPAPPPTSPGSTSGRPDRLHDGRPSRPDTPRPDPQNENNRDGQRRRDTGDGHELRDTRTTGNSRTTGDSGDSRGTGDGDDQRR</sequence>
<gene>
    <name evidence="3" type="ORF">FHR37_000835</name>
</gene>
<protein>
    <submittedName>
        <fullName evidence="3">Uncharacterized protein</fullName>
    </submittedName>
</protein>
<feature type="compositionally biased region" description="Basic and acidic residues" evidence="1">
    <location>
        <begin position="380"/>
        <end position="396"/>
    </location>
</feature>
<feature type="compositionally biased region" description="Basic and acidic residues" evidence="1">
    <location>
        <begin position="403"/>
        <end position="423"/>
    </location>
</feature>
<feature type="compositionally biased region" description="Basic and acidic residues" evidence="1">
    <location>
        <begin position="435"/>
        <end position="448"/>
    </location>
</feature>
<feature type="compositionally biased region" description="Basic and acidic residues" evidence="1">
    <location>
        <begin position="252"/>
        <end position="270"/>
    </location>
</feature>
<feature type="compositionally biased region" description="Basic and acidic residues" evidence="1">
    <location>
        <begin position="310"/>
        <end position="319"/>
    </location>
</feature>
<dbReference type="RefSeq" id="WP_139239131.1">
    <property type="nucleotide sequence ID" value="NZ_FOOI01000016.1"/>
</dbReference>